<keyword evidence="3" id="KW-0472">Membrane</keyword>
<proteinExistence type="predicted"/>
<keyword evidence="1" id="KW-0175">Coiled coil</keyword>
<feature type="transmembrane region" description="Helical" evidence="3">
    <location>
        <begin position="166"/>
        <end position="186"/>
    </location>
</feature>
<feature type="coiled-coil region" evidence="1">
    <location>
        <begin position="206"/>
        <end position="242"/>
    </location>
</feature>
<keyword evidence="5" id="KW-1185">Reference proteome</keyword>
<accession>A0A6N9H7G1</accession>
<evidence type="ECO:0000256" key="3">
    <source>
        <dbReference type="SAM" id="Phobius"/>
    </source>
</evidence>
<dbReference type="EMBL" id="WWEQ01000022">
    <property type="protein sequence ID" value="MYM19706.1"/>
    <property type="molecule type" value="Genomic_DNA"/>
</dbReference>
<organism evidence="4 5">
    <name type="scientific">Brevibacterium rongguiense</name>
    <dbReference type="NCBI Taxonomy" id="2695267"/>
    <lineage>
        <taxon>Bacteria</taxon>
        <taxon>Bacillati</taxon>
        <taxon>Actinomycetota</taxon>
        <taxon>Actinomycetes</taxon>
        <taxon>Micrococcales</taxon>
        <taxon>Brevibacteriaceae</taxon>
        <taxon>Brevibacterium</taxon>
    </lineage>
</organism>
<name>A0A6N9H7G1_9MICO</name>
<keyword evidence="3" id="KW-1133">Transmembrane helix</keyword>
<feature type="transmembrane region" description="Helical" evidence="3">
    <location>
        <begin position="104"/>
        <end position="126"/>
    </location>
</feature>
<comment type="caution">
    <text evidence="4">The sequence shown here is derived from an EMBL/GenBank/DDBJ whole genome shotgun (WGS) entry which is preliminary data.</text>
</comment>
<protein>
    <submittedName>
        <fullName evidence="4">DUF2637 domain-containing protein</fullName>
    </submittedName>
</protein>
<evidence type="ECO:0000256" key="2">
    <source>
        <dbReference type="SAM" id="MobiDB-lite"/>
    </source>
</evidence>
<evidence type="ECO:0000256" key="1">
    <source>
        <dbReference type="SAM" id="Coils"/>
    </source>
</evidence>
<gene>
    <name evidence="4" type="ORF">GSY69_06915</name>
</gene>
<dbReference type="InterPro" id="IPR021235">
    <property type="entry name" value="DUF2637"/>
</dbReference>
<feature type="transmembrane region" description="Helical" evidence="3">
    <location>
        <begin position="69"/>
        <end position="92"/>
    </location>
</feature>
<reference evidence="4 5" key="1">
    <citation type="submission" date="2020-01" db="EMBL/GenBank/DDBJ databases">
        <authorList>
            <person name="Deng T."/>
        </authorList>
    </citation>
    <scope>NUCLEOTIDE SEQUENCE [LARGE SCALE GENOMIC DNA]</scope>
    <source>
        <strain evidence="4 5">5221</strain>
    </source>
</reference>
<feature type="region of interest" description="Disordered" evidence="2">
    <location>
        <begin position="19"/>
        <end position="60"/>
    </location>
</feature>
<feature type="transmembrane region" description="Helical" evidence="3">
    <location>
        <begin position="138"/>
        <end position="160"/>
    </location>
</feature>
<dbReference type="AlphaFoldDB" id="A0A6N9H7G1"/>
<evidence type="ECO:0000313" key="5">
    <source>
        <dbReference type="Proteomes" id="UP000469215"/>
    </source>
</evidence>
<dbReference type="RefSeq" id="WP_160953136.1">
    <property type="nucleotide sequence ID" value="NZ_WWEQ01000022.1"/>
</dbReference>
<keyword evidence="3" id="KW-0812">Transmembrane</keyword>
<sequence>MAMSHEHFGADEAVATVSEEHVATAPESDGRAKFSAVGEAHSSGSTSQPVAPSAGVGKSSRINPDDPRFIRAITVGVAFAGLVAFAISFVALSEIAAWLGLPHWMHWAVPLFIDTGILVYAGSVLIHKARGERTWPSWLMLGTFTALSVVANAAHALSFGSAAAQSWQALVGAIIAGMVPVAVFTATEQLSRVAVEDPVSRRRELQALAEWHAQQAQRERKQLEMEAERERARQASELAKEEHLTRIAEVRAARELRAERAAKQLDSGQDRGLHLVAQSAPAQVGAAEAPDIDEVAEFVAERAGRGVDTSGADLAERFGFSAKTGRRRLAKLREERPEIFTGEEQR</sequence>
<dbReference type="Pfam" id="PF10935">
    <property type="entry name" value="DUF2637"/>
    <property type="match status" value="1"/>
</dbReference>
<dbReference type="Proteomes" id="UP000469215">
    <property type="component" value="Unassembled WGS sequence"/>
</dbReference>
<evidence type="ECO:0000313" key="4">
    <source>
        <dbReference type="EMBL" id="MYM19706.1"/>
    </source>
</evidence>
<feature type="compositionally biased region" description="Basic and acidic residues" evidence="2">
    <location>
        <begin position="19"/>
        <end position="32"/>
    </location>
</feature>